<reference evidence="1" key="1">
    <citation type="journal article" date="2019" name="bioRxiv">
        <title>The Genome of the Zebra Mussel, Dreissena polymorpha: A Resource for Invasive Species Research.</title>
        <authorList>
            <person name="McCartney M.A."/>
            <person name="Auch B."/>
            <person name="Kono T."/>
            <person name="Mallez S."/>
            <person name="Zhang Y."/>
            <person name="Obille A."/>
            <person name="Becker A."/>
            <person name="Abrahante J.E."/>
            <person name="Garbe J."/>
            <person name="Badalamenti J.P."/>
            <person name="Herman A."/>
            <person name="Mangelson H."/>
            <person name="Liachko I."/>
            <person name="Sullivan S."/>
            <person name="Sone E.D."/>
            <person name="Koren S."/>
            <person name="Silverstein K.A.T."/>
            <person name="Beckman K.B."/>
            <person name="Gohl D.M."/>
        </authorList>
    </citation>
    <scope>NUCLEOTIDE SEQUENCE</scope>
    <source>
        <strain evidence="1">Duluth1</strain>
        <tissue evidence="1">Whole animal</tissue>
    </source>
</reference>
<evidence type="ECO:0000313" key="1">
    <source>
        <dbReference type="EMBL" id="KAH3844020.1"/>
    </source>
</evidence>
<dbReference type="EMBL" id="JAIWYP010000003">
    <property type="protein sequence ID" value="KAH3844020.1"/>
    <property type="molecule type" value="Genomic_DNA"/>
</dbReference>
<reference evidence="1" key="2">
    <citation type="submission" date="2020-11" db="EMBL/GenBank/DDBJ databases">
        <authorList>
            <person name="McCartney M.A."/>
            <person name="Auch B."/>
            <person name="Kono T."/>
            <person name="Mallez S."/>
            <person name="Becker A."/>
            <person name="Gohl D.M."/>
            <person name="Silverstein K.A.T."/>
            <person name="Koren S."/>
            <person name="Bechman K.B."/>
            <person name="Herman A."/>
            <person name="Abrahante J.E."/>
            <person name="Garbe J."/>
        </authorList>
    </citation>
    <scope>NUCLEOTIDE SEQUENCE</scope>
    <source>
        <strain evidence="1">Duluth1</strain>
        <tissue evidence="1">Whole animal</tissue>
    </source>
</reference>
<evidence type="ECO:0000313" key="2">
    <source>
        <dbReference type="Proteomes" id="UP000828390"/>
    </source>
</evidence>
<organism evidence="1 2">
    <name type="scientific">Dreissena polymorpha</name>
    <name type="common">Zebra mussel</name>
    <name type="synonym">Mytilus polymorpha</name>
    <dbReference type="NCBI Taxonomy" id="45954"/>
    <lineage>
        <taxon>Eukaryota</taxon>
        <taxon>Metazoa</taxon>
        <taxon>Spiralia</taxon>
        <taxon>Lophotrochozoa</taxon>
        <taxon>Mollusca</taxon>
        <taxon>Bivalvia</taxon>
        <taxon>Autobranchia</taxon>
        <taxon>Heteroconchia</taxon>
        <taxon>Euheterodonta</taxon>
        <taxon>Imparidentia</taxon>
        <taxon>Neoheterodontei</taxon>
        <taxon>Myida</taxon>
        <taxon>Dreissenoidea</taxon>
        <taxon>Dreissenidae</taxon>
        <taxon>Dreissena</taxon>
    </lineage>
</organism>
<keyword evidence="2" id="KW-1185">Reference proteome</keyword>
<name>A0A9D4QVT1_DREPO</name>
<comment type="caution">
    <text evidence="1">The sequence shown here is derived from an EMBL/GenBank/DDBJ whole genome shotgun (WGS) entry which is preliminary data.</text>
</comment>
<dbReference type="Proteomes" id="UP000828390">
    <property type="component" value="Unassembled WGS sequence"/>
</dbReference>
<dbReference type="AlphaFoldDB" id="A0A9D4QVT1"/>
<gene>
    <name evidence="1" type="ORF">DPMN_086271</name>
</gene>
<sequence length="128" mass="15056">MAAIKKLPTPGGHVFCTDHDTFRTRTKTNVLTKYHDDWEKLVTSRVFTSWKMIPLVMFLQGSKIIFKLNHHIQETNILTKFQSLSKICASRLKNCPTPWRPCFLLIRTIFELVRDIYKINVLTKFNDD</sequence>
<protein>
    <submittedName>
        <fullName evidence="1">Uncharacterized protein</fullName>
    </submittedName>
</protein>
<accession>A0A9D4QVT1</accession>
<proteinExistence type="predicted"/>